<keyword evidence="3" id="KW-0010">Activator</keyword>
<dbReference type="Gene3D" id="2.60.120.10">
    <property type="entry name" value="Jelly Rolls"/>
    <property type="match status" value="1"/>
</dbReference>
<keyword evidence="1" id="KW-0805">Transcription regulation</keyword>
<dbReference type="Pfam" id="PF00027">
    <property type="entry name" value="cNMP_binding"/>
    <property type="match status" value="1"/>
</dbReference>
<evidence type="ECO:0000259" key="5">
    <source>
        <dbReference type="PROSITE" id="PS50042"/>
    </source>
</evidence>
<comment type="caution">
    <text evidence="7">The sequence shown here is derived from an EMBL/GenBank/DDBJ whole genome shotgun (WGS) entry which is preliminary data.</text>
</comment>
<dbReference type="SUPFAM" id="SSF51206">
    <property type="entry name" value="cAMP-binding domain-like"/>
    <property type="match status" value="1"/>
</dbReference>
<protein>
    <submittedName>
        <fullName evidence="7">Crp/Fnr family transcriptional regulator</fullName>
    </submittedName>
</protein>
<dbReference type="InterPro" id="IPR018490">
    <property type="entry name" value="cNMP-bd_dom_sf"/>
</dbReference>
<sequence>MLNTDTIKELLTHFPLFKRLDDAALDQIVNISIYREWGRGSHIFMQDEPIENVYFIYSGRIKIYKADNRGREQIVAILREGEMFPHVGFFRKGGYPAYAQVVDHAQLVVIPINDFEDILRKNPELCIQVFHVLGEKIVDLQDRLEAQIVNNTYEQIIKLIIRLGETNGEVAEDGTTVIKSDYTNQQLAKMIGTTRETVNRTLTKLRKEGLLKESEESRLCFVRAEMEGKLYGE</sequence>
<proteinExistence type="predicted"/>
<evidence type="ECO:0000256" key="1">
    <source>
        <dbReference type="ARBA" id="ARBA00023015"/>
    </source>
</evidence>
<dbReference type="RefSeq" id="WP_323467201.1">
    <property type="nucleotide sequence ID" value="NZ_CP144224.1"/>
</dbReference>
<dbReference type="Pfam" id="PF13545">
    <property type="entry name" value="HTH_Crp_2"/>
    <property type="match status" value="1"/>
</dbReference>
<dbReference type="AlphaFoldDB" id="A0AAJ2U3E0"/>
<reference evidence="7" key="1">
    <citation type="submission" date="2023-10" db="EMBL/GenBank/DDBJ databases">
        <title>Screening of Alkalihalophilus pseudofirmusBZ-TG-HK211 and Its Alleviation of Salt Stress on Rapeseed Growth.</title>
        <authorList>
            <person name="Zhao B."/>
            <person name="Guo T."/>
        </authorList>
    </citation>
    <scope>NUCLEOTIDE SEQUENCE</scope>
    <source>
        <strain evidence="7">BZ-TG-HK211</strain>
    </source>
</reference>
<evidence type="ECO:0000256" key="2">
    <source>
        <dbReference type="ARBA" id="ARBA00023125"/>
    </source>
</evidence>
<keyword evidence="4" id="KW-0804">Transcription</keyword>
<evidence type="ECO:0000256" key="3">
    <source>
        <dbReference type="ARBA" id="ARBA00023159"/>
    </source>
</evidence>
<dbReference type="InterPro" id="IPR000595">
    <property type="entry name" value="cNMP-bd_dom"/>
</dbReference>
<dbReference type="InterPro" id="IPR036388">
    <property type="entry name" value="WH-like_DNA-bd_sf"/>
</dbReference>
<dbReference type="SMART" id="SM00419">
    <property type="entry name" value="HTH_CRP"/>
    <property type="match status" value="1"/>
</dbReference>
<organism evidence="7 8">
    <name type="scientific">Alkalihalophilus pseudofirmus</name>
    <name type="common">Bacillus pseudofirmus</name>
    <dbReference type="NCBI Taxonomy" id="79885"/>
    <lineage>
        <taxon>Bacteria</taxon>
        <taxon>Bacillati</taxon>
        <taxon>Bacillota</taxon>
        <taxon>Bacilli</taxon>
        <taxon>Bacillales</taxon>
        <taxon>Bacillaceae</taxon>
        <taxon>Alkalihalophilus</taxon>
    </lineage>
</organism>
<dbReference type="InterPro" id="IPR050397">
    <property type="entry name" value="Env_Response_Regulators"/>
</dbReference>
<dbReference type="Gene3D" id="1.10.10.10">
    <property type="entry name" value="Winged helix-like DNA-binding domain superfamily/Winged helix DNA-binding domain"/>
    <property type="match status" value="1"/>
</dbReference>
<evidence type="ECO:0000313" key="8">
    <source>
        <dbReference type="Proteomes" id="UP001285636"/>
    </source>
</evidence>
<keyword evidence="2" id="KW-0238">DNA-binding</keyword>
<dbReference type="GO" id="GO:0003677">
    <property type="term" value="F:DNA binding"/>
    <property type="evidence" value="ECO:0007669"/>
    <property type="project" value="UniProtKB-KW"/>
</dbReference>
<dbReference type="PANTHER" id="PTHR24567:SF74">
    <property type="entry name" value="HTH-TYPE TRANSCRIPTIONAL REGULATOR ARCR"/>
    <property type="match status" value="1"/>
</dbReference>
<dbReference type="PROSITE" id="PS51063">
    <property type="entry name" value="HTH_CRP_2"/>
    <property type="match status" value="1"/>
</dbReference>
<dbReference type="PANTHER" id="PTHR24567">
    <property type="entry name" value="CRP FAMILY TRANSCRIPTIONAL REGULATORY PROTEIN"/>
    <property type="match status" value="1"/>
</dbReference>
<dbReference type="PROSITE" id="PS50042">
    <property type="entry name" value="CNMP_BINDING_3"/>
    <property type="match status" value="1"/>
</dbReference>
<dbReference type="GO" id="GO:0005829">
    <property type="term" value="C:cytosol"/>
    <property type="evidence" value="ECO:0007669"/>
    <property type="project" value="TreeGrafter"/>
</dbReference>
<dbReference type="Proteomes" id="UP001285636">
    <property type="component" value="Unassembled WGS sequence"/>
</dbReference>
<dbReference type="SUPFAM" id="SSF46785">
    <property type="entry name" value="Winged helix' DNA-binding domain"/>
    <property type="match status" value="1"/>
</dbReference>
<evidence type="ECO:0000256" key="4">
    <source>
        <dbReference type="ARBA" id="ARBA00023163"/>
    </source>
</evidence>
<gene>
    <name evidence="7" type="ORF">RYX45_14625</name>
</gene>
<name>A0AAJ2U3E0_ALKPS</name>
<dbReference type="EMBL" id="JAWJAY010000003">
    <property type="protein sequence ID" value="MDV2886422.1"/>
    <property type="molecule type" value="Genomic_DNA"/>
</dbReference>
<accession>A0AAJ2U3E0</accession>
<evidence type="ECO:0000259" key="6">
    <source>
        <dbReference type="PROSITE" id="PS51063"/>
    </source>
</evidence>
<dbReference type="InterPro" id="IPR014710">
    <property type="entry name" value="RmlC-like_jellyroll"/>
</dbReference>
<feature type="domain" description="HTH crp-type" evidence="6">
    <location>
        <begin position="150"/>
        <end position="225"/>
    </location>
</feature>
<dbReference type="CDD" id="cd00038">
    <property type="entry name" value="CAP_ED"/>
    <property type="match status" value="1"/>
</dbReference>
<dbReference type="SMART" id="SM00100">
    <property type="entry name" value="cNMP"/>
    <property type="match status" value="1"/>
</dbReference>
<feature type="domain" description="Cyclic nucleotide-binding" evidence="5">
    <location>
        <begin position="16"/>
        <end position="125"/>
    </location>
</feature>
<dbReference type="InterPro" id="IPR036390">
    <property type="entry name" value="WH_DNA-bd_sf"/>
</dbReference>
<evidence type="ECO:0000313" key="7">
    <source>
        <dbReference type="EMBL" id="MDV2886422.1"/>
    </source>
</evidence>
<dbReference type="PRINTS" id="PR00034">
    <property type="entry name" value="HTHCRP"/>
</dbReference>
<dbReference type="InterPro" id="IPR012318">
    <property type="entry name" value="HTH_CRP"/>
</dbReference>
<dbReference type="GO" id="GO:0003700">
    <property type="term" value="F:DNA-binding transcription factor activity"/>
    <property type="evidence" value="ECO:0007669"/>
    <property type="project" value="TreeGrafter"/>
</dbReference>